<comment type="similarity">
    <text evidence="2 5">Belongs to the DegT/DnrJ/EryC1 family.</text>
</comment>
<sequence>MSKKNHKLDFPNWPSFHSDTYEDIVRPLKSGKVNYWTGDKGREFEQSFAHLVESEYGISCSSGTSALHTIVSALEIGPGDEVIVPSYSFIATAFAVLQAGAIPVFCDVTMDHTIDPNRIEALVNRRTKAIIVVHLYGVVCDMDPIREIAQRYDLRVIEDAAQCLGGIYKGRKVGTLGDAAAFSFCQSKHFTTGGEGGMVTTNDTSLAWECRSFRDHGFDTQQKLDLLDMELKENYIHNRVGFNYRMTEIQSIIGINEVRRFNEWNLKNRHRHAAIYDEILSASPHILKLPLNDTCRRNAYWIYPVVLSECFSLDDTNRLYQQLTQQGVPFTKVLWPEAYLEKAFRQHVGFGKVNFPFNSAEYTCSESVNYDEKICPVARLLSQRTVCLMLHPNWNQEHIEHCAKALMDTLTSLMPMADY</sequence>
<keyword evidence="1 4" id="KW-0663">Pyridoxal phosphate</keyword>
<dbReference type="RefSeq" id="WP_142893950.1">
    <property type="nucleotide sequence ID" value="NZ_ML660164.1"/>
</dbReference>
<accession>A0A545UCX7</accession>
<protein>
    <submittedName>
        <fullName evidence="6">DegT/DnrJ/EryC1/StrS family aminotransferase</fullName>
    </submittedName>
</protein>
<dbReference type="InterPro" id="IPR015424">
    <property type="entry name" value="PyrdxlP-dep_Trfase"/>
</dbReference>
<organism evidence="6 7">
    <name type="scientific">Aliikangiella coralliicola</name>
    <dbReference type="NCBI Taxonomy" id="2592383"/>
    <lineage>
        <taxon>Bacteria</taxon>
        <taxon>Pseudomonadati</taxon>
        <taxon>Pseudomonadota</taxon>
        <taxon>Gammaproteobacteria</taxon>
        <taxon>Oceanospirillales</taxon>
        <taxon>Pleioneaceae</taxon>
        <taxon>Aliikangiella</taxon>
    </lineage>
</organism>
<name>A0A545UCX7_9GAMM</name>
<dbReference type="CDD" id="cd00616">
    <property type="entry name" value="AHBA_syn"/>
    <property type="match status" value="1"/>
</dbReference>
<dbReference type="AlphaFoldDB" id="A0A545UCX7"/>
<dbReference type="PANTHER" id="PTHR30244:SF34">
    <property type="entry name" value="DTDP-4-AMINO-4,6-DIDEOXYGALACTOSE TRANSAMINASE"/>
    <property type="match status" value="1"/>
</dbReference>
<dbReference type="InterPro" id="IPR000653">
    <property type="entry name" value="DegT/StrS_aminotransferase"/>
</dbReference>
<evidence type="ECO:0000256" key="3">
    <source>
        <dbReference type="PIRSR" id="PIRSR000390-1"/>
    </source>
</evidence>
<keyword evidence="7" id="KW-1185">Reference proteome</keyword>
<evidence type="ECO:0000256" key="5">
    <source>
        <dbReference type="RuleBase" id="RU004508"/>
    </source>
</evidence>
<dbReference type="SUPFAM" id="SSF53383">
    <property type="entry name" value="PLP-dependent transferases"/>
    <property type="match status" value="1"/>
</dbReference>
<proteinExistence type="inferred from homology"/>
<gene>
    <name evidence="6" type="ORF">FLL46_12810</name>
</gene>
<evidence type="ECO:0000256" key="1">
    <source>
        <dbReference type="ARBA" id="ARBA00022898"/>
    </source>
</evidence>
<dbReference type="EMBL" id="VIKS01000008">
    <property type="protein sequence ID" value="TQV87324.1"/>
    <property type="molecule type" value="Genomic_DNA"/>
</dbReference>
<keyword evidence="6" id="KW-0808">Transferase</keyword>
<evidence type="ECO:0000313" key="6">
    <source>
        <dbReference type="EMBL" id="TQV87324.1"/>
    </source>
</evidence>
<evidence type="ECO:0000256" key="2">
    <source>
        <dbReference type="ARBA" id="ARBA00037999"/>
    </source>
</evidence>
<dbReference type="Gene3D" id="3.90.1150.10">
    <property type="entry name" value="Aspartate Aminotransferase, domain 1"/>
    <property type="match status" value="1"/>
</dbReference>
<dbReference type="InterPro" id="IPR015422">
    <property type="entry name" value="PyrdxlP-dep_Trfase_small"/>
</dbReference>
<dbReference type="InterPro" id="IPR015421">
    <property type="entry name" value="PyrdxlP-dep_Trfase_major"/>
</dbReference>
<dbReference type="GO" id="GO:0008483">
    <property type="term" value="F:transaminase activity"/>
    <property type="evidence" value="ECO:0007669"/>
    <property type="project" value="UniProtKB-KW"/>
</dbReference>
<feature type="modified residue" description="N6-(pyridoxal phosphate)lysine" evidence="4">
    <location>
        <position position="188"/>
    </location>
</feature>
<dbReference type="GO" id="GO:0030170">
    <property type="term" value="F:pyridoxal phosphate binding"/>
    <property type="evidence" value="ECO:0007669"/>
    <property type="project" value="TreeGrafter"/>
</dbReference>
<dbReference type="OrthoDB" id="9804264at2"/>
<dbReference type="PANTHER" id="PTHR30244">
    <property type="entry name" value="TRANSAMINASE"/>
    <property type="match status" value="1"/>
</dbReference>
<reference evidence="6 7" key="1">
    <citation type="submission" date="2019-07" db="EMBL/GenBank/DDBJ databases">
        <title>Draft genome for Aliikangiella sp. M105.</title>
        <authorList>
            <person name="Wang G."/>
        </authorList>
    </citation>
    <scope>NUCLEOTIDE SEQUENCE [LARGE SCALE GENOMIC DNA]</scope>
    <source>
        <strain evidence="6 7">M105</strain>
    </source>
</reference>
<dbReference type="Proteomes" id="UP000315439">
    <property type="component" value="Unassembled WGS sequence"/>
</dbReference>
<evidence type="ECO:0000313" key="7">
    <source>
        <dbReference type="Proteomes" id="UP000315439"/>
    </source>
</evidence>
<keyword evidence="6" id="KW-0032">Aminotransferase</keyword>
<comment type="caution">
    <text evidence="6">The sequence shown here is derived from an EMBL/GenBank/DDBJ whole genome shotgun (WGS) entry which is preliminary data.</text>
</comment>
<dbReference type="PIRSF" id="PIRSF000390">
    <property type="entry name" value="PLP_StrS"/>
    <property type="match status" value="1"/>
</dbReference>
<dbReference type="Pfam" id="PF01041">
    <property type="entry name" value="DegT_DnrJ_EryC1"/>
    <property type="match status" value="1"/>
</dbReference>
<evidence type="ECO:0000256" key="4">
    <source>
        <dbReference type="PIRSR" id="PIRSR000390-2"/>
    </source>
</evidence>
<dbReference type="GO" id="GO:0000271">
    <property type="term" value="P:polysaccharide biosynthetic process"/>
    <property type="evidence" value="ECO:0007669"/>
    <property type="project" value="TreeGrafter"/>
</dbReference>
<dbReference type="Gene3D" id="3.40.640.10">
    <property type="entry name" value="Type I PLP-dependent aspartate aminotransferase-like (Major domain)"/>
    <property type="match status" value="1"/>
</dbReference>
<feature type="active site" description="Proton acceptor" evidence="3">
    <location>
        <position position="188"/>
    </location>
</feature>